<dbReference type="InterPro" id="IPR001314">
    <property type="entry name" value="Peptidase_S1A"/>
</dbReference>
<organism evidence="4 5">
    <name type="scientific">Effrenium voratum</name>
    <dbReference type="NCBI Taxonomy" id="2562239"/>
    <lineage>
        <taxon>Eukaryota</taxon>
        <taxon>Sar</taxon>
        <taxon>Alveolata</taxon>
        <taxon>Dinophyceae</taxon>
        <taxon>Suessiales</taxon>
        <taxon>Symbiodiniaceae</taxon>
        <taxon>Effrenium</taxon>
    </lineage>
</organism>
<proteinExistence type="predicted"/>
<dbReference type="PROSITE" id="PS00134">
    <property type="entry name" value="TRYPSIN_HIS"/>
    <property type="match status" value="1"/>
</dbReference>
<dbReference type="EMBL" id="CAUJNA010003757">
    <property type="protein sequence ID" value="CAJ1409197.1"/>
    <property type="molecule type" value="Genomic_DNA"/>
</dbReference>
<dbReference type="InterPro" id="IPR018114">
    <property type="entry name" value="TRYPSIN_HIS"/>
</dbReference>
<evidence type="ECO:0000256" key="2">
    <source>
        <dbReference type="SAM" id="Phobius"/>
    </source>
</evidence>
<dbReference type="PRINTS" id="PR00722">
    <property type="entry name" value="CHYMOTRYPSIN"/>
</dbReference>
<comment type="caution">
    <text evidence="4">The sequence shown here is derived from an EMBL/GenBank/DDBJ whole genome shotgun (WGS) entry which is preliminary data.</text>
</comment>
<dbReference type="CDD" id="cd00190">
    <property type="entry name" value="Tryp_SPc"/>
    <property type="match status" value="1"/>
</dbReference>
<dbReference type="SMART" id="SM00020">
    <property type="entry name" value="Tryp_SPc"/>
    <property type="match status" value="1"/>
</dbReference>
<dbReference type="Gene3D" id="2.40.10.10">
    <property type="entry name" value="Trypsin-like serine proteases"/>
    <property type="match status" value="1"/>
</dbReference>
<name>A0AA36JP79_9DINO</name>
<dbReference type="InterPro" id="IPR001254">
    <property type="entry name" value="Trypsin_dom"/>
</dbReference>
<keyword evidence="1" id="KW-1015">Disulfide bond</keyword>
<accession>A0AA36JP79</accession>
<sequence>MAPLIFHILAVALAEPSLRGAEREPACGLPGHAHRIVHGKNSQQCSWPWQVSLRMQHKGKGMHFCGGTLLNEHWVLTAAHCVAFLDDCTLPQLRAVLGGWRESKPTAAVQRGVTQVLSHPAFDVLSAYDMDLALLRLDQPVAFNDCLAPACLPHEPSEPRAGRSCAITGLGLLEESGTMPSMLQEARVTTLSPAPWPRFSPGSVNPDGITWTRPPQPSGLKALEDPPPFALFSAALAMTDSKVVRIPTVEMMEEEKTGASLRLSAMFFLGSANVLETCEHYLDFILWLRAYSLVPMMSALLMQALLVVFAFLGRSHLFKLALKLQIFTGLVSVALLAWGWVEYADTSQDACVGTGTVDPKLIALVFLVLGSVGFPALLLSALWQGCCDSNQRLFRRAPSQV</sequence>
<reference evidence="4" key="1">
    <citation type="submission" date="2023-08" db="EMBL/GenBank/DDBJ databases">
        <authorList>
            <person name="Chen Y."/>
            <person name="Shah S."/>
            <person name="Dougan E. K."/>
            <person name="Thang M."/>
            <person name="Chan C."/>
        </authorList>
    </citation>
    <scope>NUCLEOTIDE SEQUENCE</scope>
</reference>
<keyword evidence="2" id="KW-0472">Membrane</keyword>
<evidence type="ECO:0000256" key="1">
    <source>
        <dbReference type="ARBA" id="ARBA00023157"/>
    </source>
</evidence>
<gene>
    <name evidence="4" type="ORF">EVOR1521_LOCUS30366</name>
</gene>
<dbReference type="InterPro" id="IPR009003">
    <property type="entry name" value="Peptidase_S1_PA"/>
</dbReference>
<dbReference type="FunFam" id="2.40.10.10:FF:000004">
    <property type="entry name" value="Tryptase gamma 1"/>
    <property type="match status" value="1"/>
</dbReference>
<keyword evidence="2" id="KW-1133">Transmembrane helix</keyword>
<protein>
    <recommendedName>
        <fullName evidence="3">Peptidase S1 domain-containing protein</fullName>
    </recommendedName>
</protein>
<dbReference type="GO" id="GO:0006508">
    <property type="term" value="P:proteolysis"/>
    <property type="evidence" value="ECO:0007669"/>
    <property type="project" value="InterPro"/>
</dbReference>
<keyword evidence="2" id="KW-0812">Transmembrane</keyword>
<feature type="transmembrane region" description="Helical" evidence="2">
    <location>
        <begin position="324"/>
        <end position="341"/>
    </location>
</feature>
<dbReference type="Proteomes" id="UP001178507">
    <property type="component" value="Unassembled WGS sequence"/>
</dbReference>
<dbReference type="PROSITE" id="PS50240">
    <property type="entry name" value="TRYPSIN_DOM"/>
    <property type="match status" value="1"/>
</dbReference>
<keyword evidence="5" id="KW-1185">Reference proteome</keyword>
<dbReference type="InterPro" id="IPR043504">
    <property type="entry name" value="Peptidase_S1_PA_chymotrypsin"/>
</dbReference>
<dbReference type="AlphaFoldDB" id="A0AA36JP79"/>
<evidence type="ECO:0000313" key="5">
    <source>
        <dbReference type="Proteomes" id="UP001178507"/>
    </source>
</evidence>
<dbReference type="PANTHER" id="PTHR24252">
    <property type="entry name" value="ACROSIN-RELATED"/>
    <property type="match status" value="1"/>
</dbReference>
<feature type="domain" description="Peptidase S1" evidence="3">
    <location>
        <begin position="36"/>
        <end position="401"/>
    </location>
</feature>
<feature type="transmembrane region" description="Helical" evidence="2">
    <location>
        <begin position="361"/>
        <end position="383"/>
    </location>
</feature>
<evidence type="ECO:0000259" key="3">
    <source>
        <dbReference type="PROSITE" id="PS50240"/>
    </source>
</evidence>
<dbReference type="GO" id="GO:0004252">
    <property type="term" value="F:serine-type endopeptidase activity"/>
    <property type="evidence" value="ECO:0007669"/>
    <property type="project" value="InterPro"/>
</dbReference>
<dbReference type="PANTHER" id="PTHR24252:SF7">
    <property type="entry name" value="HYALIN"/>
    <property type="match status" value="1"/>
</dbReference>
<feature type="transmembrane region" description="Helical" evidence="2">
    <location>
        <begin position="286"/>
        <end position="312"/>
    </location>
</feature>
<dbReference type="SUPFAM" id="SSF50494">
    <property type="entry name" value="Trypsin-like serine proteases"/>
    <property type="match status" value="1"/>
</dbReference>
<evidence type="ECO:0000313" key="4">
    <source>
        <dbReference type="EMBL" id="CAJ1409197.1"/>
    </source>
</evidence>
<dbReference type="Pfam" id="PF00089">
    <property type="entry name" value="Trypsin"/>
    <property type="match status" value="1"/>
</dbReference>